<dbReference type="SUPFAM" id="SSF50978">
    <property type="entry name" value="WD40 repeat-like"/>
    <property type="match status" value="1"/>
</dbReference>
<evidence type="ECO:0000259" key="3">
    <source>
        <dbReference type="Pfam" id="PF00646"/>
    </source>
</evidence>
<dbReference type="InterPro" id="IPR036322">
    <property type="entry name" value="WD40_repeat_dom_sf"/>
</dbReference>
<keyword evidence="1" id="KW-0175">Coiled coil</keyword>
<evidence type="ECO:0000256" key="1">
    <source>
        <dbReference type="SAM" id="Coils"/>
    </source>
</evidence>
<accession>A0A9W8BNW2</accession>
<feature type="compositionally biased region" description="Low complexity" evidence="2">
    <location>
        <begin position="456"/>
        <end position="472"/>
    </location>
</feature>
<dbReference type="OrthoDB" id="5543560at2759"/>
<dbReference type="Proteomes" id="UP001150907">
    <property type="component" value="Unassembled WGS sequence"/>
</dbReference>
<protein>
    <recommendedName>
        <fullName evidence="3">F-box domain-containing protein</fullName>
    </recommendedName>
</protein>
<dbReference type="InterPro" id="IPR015943">
    <property type="entry name" value="WD40/YVTN_repeat-like_dom_sf"/>
</dbReference>
<keyword evidence="5" id="KW-1185">Reference proteome</keyword>
<dbReference type="Pfam" id="PF00646">
    <property type="entry name" value="F-box"/>
    <property type="match status" value="1"/>
</dbReference>
<evidence type="ECO:0000313" key="4">
    <source>
        <dbReference type="EMBL" id="KAJ2008251.1"/>
    </source>
</evidence>
<dbReference type="CDD" id="cd09917">
    <property type="entry name" value="F-box_SF"/>
    <property type="match status" value="1"/>
</dbReference>
<dbReference type="SUPFAM" id="SSF81383">
    <property type="entry name" value="F-box domain"/>
    <property type="match status" value="1"/>
</dbReference>
<sequence length="856" mass="95832">MCREGANDTAQDLVMRLPFDLAVLVSKQLAPKDMYQCLLVCRAWNQLFSNSSNLLPLVRQLSHFDQEPMIFRCLQTGHAHEHDGGEVAETSNEDEDAEVIKDPKAAAEAERAYLEEIANQQWLKNNKVLARFLSKTLNRERRWRRAEPTSRLYLPPVPMDGTDSDVLEEWQGPVQTVKMKGGLVVVLYKKGANIRIWNLDSEYDEVKEMANQYISDNREAILAQKKHSGVGLPPYAPEQIDALLRCARSGVPRRVDLRVIKMRSAPILFDFFTLTNILVTATDGGEVDLYDMVSGAHQRTFRIEGDLRIGSIHVWMDYLVVGHGTQITLWNHKTGERLESELQTAHRASINGIFILDNEQHLMSIDECGIMVVTNRSARRPETQTLLDVPLYPMIMVGQMGAPYAMRLLHMSHLCVWGKYSLGHYELYEPGLRHLPPLSSLQIIPARNGEGEETPEAAVPDPAVPAESATASLSKLSKKERKLVESRQTLAQLEATHQDLERMYSEIAGDRNNEHPEGERVARRRLNRVPAEDKYHIINIDPPADMNPDALVLSVDFRHVIYLHRYYVSVHELQGQDAEADDMGRMCSMGLQPIDPCPKQAGPPRRPPPPFKAAAGAADPPGAAALWHVHTNGEGAEAASDDGDENYIDADNDLGDELDNLFDPDARLPADLFLRHLREGSWNKAIGELFQGDQSAKLRQIELLGVQILISLQAAVENKDHDAAVAAVPYEQSARKFLREHMPELLDEFDAGTDLAVLLPSVSYYAQRLHESHFAHPVLNFDHRGQVTTAARLHRDMERLSRAARLHTTGVDGEWGRTPGFVTRASMSLRHEASAMDDGRIAIGCANGYVVVASFD</sequence>
<dbReference type="Gene3D" id="2.130.10.10">
    <property type="entry name" value="YVTN repeat-like/Quinoprotein amine dehydrogenase"/>
    <property type="match status" value="1"/>
</dbReference>
<feature type="region of interest" description="Disordered" evidence="2">
    <location>
        <begin position="449"/>
        <end position="472"/>
    </location>
</feature>
<reference evidence="4" key="1">
    <citation type="submission" date="2022-07" db="EMBL/GenBank/DDBJ databases">
        <title>Phylogenomic reconstructions and comparative analyses of Kickxellomycotina fungi.</title>
        <authorList>
            <person name="Reynolds N.K."/>
            <person name="Stajich J.E."/>
            <person name="Barry K."/>
            <person name="Grigoriev I.V."/>
            <person name="Crous P."/>
            <person name="Smith M.E."/>
        </authorList>
    </citation>
    <scope>NUCLEOTIDE SEQUENCE</scope>
    <source>
        <strain evidence="4">IMI 214461</strain>
    </source>
</reference>
<feature type="region of interest" description="Disordered" evidence="2">
    <location>
        <begin position="595"/>
        <end position="617"/>
    </location>
</feature>
<name>A0A9W8BNW2_9FUNG</name>
<gene>
    <name evidence="4" type="ORF">H4R26_000285</name>
</gene>
<feature type="coiled-coil region" evidence="1">
    <location>
        <begin position="476"/>
        <end position="510"/>
    </location>
</feature>
<feature type="domain" description="F-box" evidence="3">
    <location>
        <begin position="16"/>
        <end position="52"/>
    </location>
</feature>
<proteinExistence type="predicted"/>
<comment type="caution">
    <text evidence="4">The sequence shown here is derived from an EMBL/GenBank/DDBJ whole genome shotgun (WGS) entry which is preliminary data.</text>
</comment>
<dbReference type="EMBL" id="JANBQF010000008">
    <property type="protein sequence ID" value="KAJ2008251.1"/>
    <property type="molecule type" value="Genomic_DNA"/>
</dbReference>
<dbReference type="Gene3D" id="1.20.1280.50">
    <property type="match status" value="1"/>
</dbReference>
<evidence type="ECO:0000256" key="2">
    <source>
        <dbReference type="SAM" id="MobiDB-lite"/>
    </source>
</evidence>
<evidence type="ECO:0000313" key="5">
    <source>
        <dbReference type="Proteomes" id="UP001150907"/>
    </source>
</evidence>
<dbReference type="InterPro" id="IPR036047">
    <property type="entry name" value="F-box-like_dom_sf"/>
</dbReference>
<dbReference type="AlphaFoldDB" id="A0A9W8BNW2"/>
<dbReference type="InterPro" id="IPR001810">
    <property type="entry name" value="F-box_dom"/>
</dbReference>
<organism evidence="4 5">
    <name type="scientific">Coemansia thaxteri</name>
    <dbReference type="NCBI Taxonomy" id="2663907"/>
    <lineage>
        <taxon>Eukaryota</taxon>
        <taxon>Fungi</taxon>
        <taxon>Fungi incertae sedis</taxon>
        <taxon>Zoopagomycota</taxon>
        <taxon>Kickxellomycotina</taxon>
        <taxon>Kickxellomycetes</taxon>
        <taxon>Kickxellales</taxon>
        <taxon>Kickxellaceae</taxon>
        <taxon>Coemansia</taxon>
    </lineage>
</organism>